<comment type="function">
    <text evidence="6">Required during biogenesis of c-type cytochromes (cytochrome c6 and cytochrome f) at the step of heme attachment.</text>
</comment>
<dbReference type="GO" id="GO:0020037">
    <property type="term" value="F:heme binding"/>
    <property type="evidence" value="ECO:0007669"/>
    <property type="project" value="InterPro"/>
</dbReference>
<geneLocation type="chloroplast" evidence="8"/>
<gene>
    <name evidence="6 8" type="primary">ccsA</name>
</gene>
<evidence type="ECO:0000256" key="6">
    <source>
        <dbReference type="HAMAP-Rule" id="MF_01391"/>
    </source>
</evidence>
<keyword evidence="8" id="KW-0934">Plastid</keyword>
<sequence>MMTLAILEAFLTPFGLITLLLATLLLWASPILAHDKRVLFFHKIAATLANASITGLLLLRWLISGHLPISNLYESTMFLSWNLTLLHLVLSHKKIQPWIGPVLIPSATLIYAFTTFALPTKMQQSTLLVPALQSNWLMMHVSMMMLSYGALLSGSLLAVTLLIVKRLLVAKESYLSVWGQPFFSAQEKRSLTISPSLTFHYANYFLQIELACLKVRQEALTEQLDHWSYRTIGIGFPLLTVGILSGAVWANEAWGSYWTWDPKEVWALVTWLTFAAYLHIRLRQGWEGEKPAILASVGFFVVWVCYLGVNLLGRGLHSYGWIQ</sequence>
<dbReference type="PANTHER" id="PTHR30071">
    <property type="entry name" value="HEME EXPORTER PROTEIN C"/>
    <property type="match status" value="1"/>
</dbReference>
<dbReference type="PANTHER" id="PTHR30071:SF1">
    <property type="entry name" value="CYTOCHROME B_B6 PROTEIN-RELATED"/>
    <property type="match status" value="1"/>
</dbReference>
<protein>
    <recommendedName>
        <fullName evidence="6">Cytochrome c biogenesis protein CcsA</fullName>
    </recommendedName>
</protein>
<comment type="subcellular location">
    <subcellularLocation>
        <location evidence="1">Membrane</location>
        <topology evidence="1">Multi-pass membrane protein</topology>
    </subcellularLocation>
    <subcellularLocation>
        <location evidence="6">Plastid</location>
        <location evidence="6">Chloroplast thylakoid membrane</location>
        <topology evidence="6">Multi-pass membrane protein</topology>
    </subcellularLocation>
</comment>
<keyword evidence="2 6" id="KW-0812">Transmembrane</keyword>
<dbReference type="RefSeq" id="YP_009033846.1">
    <property type="nucleotide sequence ID" value="NC_024169.1"/>
</dbReference>
<evidence type="ECO:0000256" key="1">
    <source>
        <dbReference type="ARBA" id="ARBA00004141"/>
    </source>
</evidence>
<keyword evidence="5 6" id="KW-0472">Membrane</keyword>
<proteinExistence type="inferred from homology"/>
<evidence type="ECO:0000256" key="5">
    <source>
        <dbReference type="ARBA" id="ARBA00023136"/>
    </source>
</evidence>
<feature type="transmembrane region" description="Helical" evidence="6">
    <location>
        <begin position="292"/>
        <end position="313"/>
    </location>
</feature>
<comment type="similarity">
    <text evidence="6">Belongs to the CcmF/CycK/Ccl1/NrfE/CcsA family.</text>
</comment>
<name>A0A024B3W0_9VIRI</name>
<keyword evidence="4 6" id="KW-1133">Transmembrane helix</keyword>
<evidence type="ECO:0000256" key="3">
    <source>
        <dbReference type="ARBA" id="ARBA00022748"/>
    </source>
</evidence>
<dbReference type="GO" id="GO:0017004">
    <property type="term" value="P:cytochrome complex assembly"/>
    <property type="evidence" value="ECO:0007669"/>
    <property type="project" value="UniProtKB-UniRule"/>
</dbReference>
<dbReference type="Pfam" id="PF01578">
    <property type="entry name" value="Cytochrom_C_asm"/>
    <property type="match status" value="1"/>
</dbReference>
<keyword evidence="6" id="KW-0793">Thylakoid</keyword>
<reference evidence="8" key="1">
    <citation type="journal article" date="2014" name="Genome Biol. Evol.">
        <title>Analyses of charophyte chloroplast genomes help characterize the ancestral chloroplast genome of land plants.</title>
        <authorList>
            <person name="Civan P."/>
            <person name="Foster P.G."/>
            <person name="Embley M.T."/>
            <person name="Seneca A."/>
            <person name="Cox C.J."/>
        </authorList>
    </citation>
    <scope>NUCLEOTIDE SEQUENCE</scope>
</reference>
<dbReference type="EMBL" id="KJ461682">
    <property type="protein sequence ID" value="AHZ11229.1"/>
    <property type="molecule type" value="Genomic_DNA"/>
</dbReference>
<organism evidence="8">
    <name type="scientific">Mesotaenium endlicherianum</name>
    <dbReference type="NCBI Taxonomy" id="184485"/>
    <lineage>
        <taxon>Eukaryota</taxon>
        <taxon>Viridiplantae</taxon>
        <taxon>Streptophyta</taxon>
        <taxon>Zygnematophyceae</taxon>
        <taxon>Zygnematophycidae</taxon>
        <taxon>Zygnematales</taxon>
        <taxon>Mesotaeniaceae</taxon>
        <taxon>Mesotaenium</taxon>
    </lineage>
</organism>
<keyword evidence="8" id="KW-0150">Chloroplast</keyword>
<feature type="transmembrane region" description="Helical" evidence="6">
    <location>
        <begin position="40"/>
        <end position="63"/>
    </location>
</feature>
<accession>A0A024B3W0</accession>
<feature type="transmembrane region" description="Helical" evidence="6">
    <location>
        <begin position="6"/>
        <end position="28"/>
    </location>
</feature>
<feature type="transmembrane region" description="Helical" evidence="6">
    <location>
        <begin position="232"/>
        <end position="250"/>
    </location>
</feature>
<evidence type="ECO:0000259" key="7">
    <source>
        <dbReference type="Pfam" id="PF01578"/>
    </source>
</evidence>
<dbReference type="AlphaFoldDB" id="A0A024B3W0"/>
<feature type="transmembrane region" description="Helical" evidence="6">
    <location>
        <begin position="98"/>
        <end position="118"/>
    </location>
</feature>
<dbReference type="InterPro" id="IPR045062">
    <property type="entry name" value="Cyt_c_biogenesis_CcsA/CcmC"/>
</dbReference>
<dbReference type="InterPro" id="IPR002541">
    <property type="entry name" value="Cyt_c_assembly"/>
</dbReference>
<dbReference type="GO" id="GO:0005886">
    <property type="term" value="C:plasma membrane"/>
    <property type="evidence" value="ECO:0007669"/>
    <property type="project" value="TreeGrafter"/>
</dbReference>
<evidence type="ECO:0000313" key="8">
    <source>
        <dbReference type="EMBL" id="AHZ11229.1"/>
    </source>
</evidence>
<feature type="transmembrane region" description="Helical" evidence="6">
    <location>
        <begin position="138"/>
        <end position="164"/>
    </location>
</feature>
<evidence type="ECO:0000256" key="4">
    <source>
        <dbReference type="ARBA" id="ARBA00022989"/>
    </source>
</evidence>
<dbReference type="GO" id="GO:0009535">
    <property type="term" value="C:chloroplast thylakoid membrane"/>
    <property type="evidence" value="ECO:0007669"/>
    <property type="project" value="UniProtKB-SubCell"/>
</dbReference>
<comment type="subunit">
    <text evidence="6">May interact with Ccs1.</text>
</comment>
<dbReference type="GeneID" id="19524121"/>
<feature type="domain" description="Cytochrome c assembly protein" evidence="7">
    <location>
        <begin position="70"/>
        <end position="317"/>
    </location>
</feature>
<feature type="transmembrane region" description="Helical" evidence="6">
    <location>
        <begin position="265"/>
        <end position="280"/>
    </location>
</feature>
<dbReference type="InterPro" id="IPR017562">
    <property type="entry name" value="Cyt_c_biogenesis_CcsA"/>
</dbReference>
<feature type="transmembrane region" description="Helical" evidence="6">
    <location>
        <begin position="75"/>
        <end position="91"/>
    </location>
</feature>
<dbReference type="NCBIfam" id="TIGR03144">
    <property type="entry name" value="cytochr_II_ccsB"/>
    <property type="match status" value="1"/>
</dbReference>
<evidence type="ECO:0000256" key="2">
    <source>
        <dbReference type="ARBA" id="ARBA00022692"/>
    </source>
</evidence>
<dbReference type="HAMAP" id="MF_01391">
    <property type="entry name" value="CytC_CcsA"/>
    <property type="match status" value="1"/>
</dbReference>
<keyword evidence="3 6" id="KW-0201">Cytochrome c-type biogenesis</keyword>